<proteinExistence type="inferred from homology"/>
<dbReference type="Pfam" id="PF00097">
    <property type="entry name" value="zf-C3HC4"/>
    <property type="match status" value="1"/>
</dbReference>
<keyword evidence="5 16" id="KW-0728">SH3 domain</keyword>
<evidence type="ECO:0000256" key="6">
    <source>
        <dbReference type="ARBA" id="ARBA00022490"/>
    </source>
</evidence>
<dbReference type="PANTHER" id="PTHR23326">
    <property type="entry name" value="CCR4 NOT-RELATED"/>
    <property type="match status" value="1"/>
</dbReference>
<dbReference type="InterPro" id="IPR007207">
    <property type="entry name" value="Not_N"/>
</dbReference>
<feature type="compositionally biased region" description="Basic and acidic residues" evidence="18">
    <location>
        <begin position="274"/>
        <end position="285"/>
    </location>
</feature>
<dbReference type="SMART" id="SM00326">
    <property type="entry name" value="SH3"/>
    <property type="match status" value="2"/>
</dbReference>
<dbReference type="PROSITE" id="PS00518">
    <property type="entry name" value="ZF_RING_1"/>
    <property type="match status" value="1"/>
</dbReference>
<keyword evidence="14" id="KW-0539">Nucleus</keyword>
<dbReference type="GO" id="GO:0030015">
    <property type="term" value="C:CCR4-NOT core complex"/>
    <property type="evidence" value="ECO:0007669"/>
    <property type="project" value="InterPro"/>
</dbReference>
<dbReference type="Gene3D" id="3.30.40.10">
    <property type="entry name" value="Zinc/RING finger domain, C3HC4 (zinc finger)"/>
    <property type="match status" value="1"/>
</dbReference>
<dbReference type="OrthoDB" id="293823at2759"/>
<evidence type="ECO:0000256" key="12">
    <source>
        <dbReference type="ARBA" id="ARBA00023015"/>
    </source>
</evidence>
<dbReference type="GO" id="GO:0008270">
    <property type="term" value="F:zinc ion binding"/>
    <property type="evidence" value="ECO:0007669"/>
    <property type="project" value="UniProtKB-KW"/>
</dbReference>
<keyword evidence="8" id="KW-0479">Metal-binding</keyword>
<feature type="coiled-coil region" evidence="17">
    <location>
        <begin position="42"/>
        <end position="100"/>
    </location>
</feature>
<comment type="caution">
    <text evidence="21">The sequence shown here is derived from an EMBL/GenBank/DDBJ whole genome shotgun (WGS) entry which is preliminary data.</text>
</comment>
<dbReference type="InterPro" id="IPR001452">
    <property type="entry name" value="SH3_domain"/>
</dbReference>
<evidence type="ECO:0000313" key="21">
    <source>
        <dbReference type="EMBL" id="CAE7183374.1"/>
    </source>
</evidence>
<evidence type="ECO:0000256" key="13">
    <source>
        <dbReference type="ARBA" id="ARBA00023163"/>
    </source>
</evidence>
<feature type="region of interest" description="Disordered" evidence="18">
    <location>
        <begin position="545"/>
        <end position="566"/>
    </location>
</feature>
<keyword evidence="6" id="KW-0963">Cytoplasm</keyword>
<gene>
    <name evidence="21" type="primary">Cnot3</name>
    <name evidence="21" type="ORF">SNEC2469_LOCUS779</name>
</gene>
<dbReference type="InterPro" id="IPR001841">
    <property type="entry name" value="Znf_RING"/>
</dbReference>
<dbReference type="SUPFAM" id="SSF57850">
    <property type="entry name" value="RING/U-box"/>
    <property type="match status" value="1"/>
</dbReference>
<dbReference type="SMART" id="SM00184">
    <property type="entry name" value="RING"/>
    <property type="match status" value="1"/>
</dbReference>
<feature type="compositionally biased region" description="Basic and acidic residues" evidence="18">
    <location>
        <begin position="239"/>
        <end position="267"/>
    </location>
</feature>
<evidence type="ECO:0000256" key="3">
    <source>
        <dbReference type="ARBA" id="ARBA00007682"/>
    </source>
</evidence>
<comment type="subcellular location">
    <subcellularLocation>
        <location evidence="2">Cytoplasm</location>
    </subcellularLocation>
    <subcellularLocation>
        <location evidence="1">Nucleus</location>
    </subcellularLocation>
</comment>
<comment type="similarity">
    <text evidence="3">Belongs to the CNOT2/3/5 family.</text>
</comment>
<keyword evidence="7" id="KW-0678">Repressor</keyword>
<feature type="compositionally biased region" description="Basic and acidic residues" evidence="18">
    <location>
        <begin position="772"/>
        <end position="791"/>
    </location>
</feature>
<dbReference type="SUPFAM" id="SSF50044">
    <property type="entry name" value="SH3-domain"/>
    <property type="match status" value="2"/>
</dbReference>
<evidence type="ECO:0000256" key="10">
    <source>
        <dbReference type="ARBA" id="ARBA00022833"/>
    </source>
</evidence>
<comment type="similarity">
    <text evidence="4">Belongs to the SH3RF family.</text>
</comment>
<dbReference type="Pfam" id="PF00018">
    <property type="entry name" value="SH3_1"/>
    <property type="match status" value="1"/>
</dbReference>
<evidence type="ECO:0000256" key="18">
    <source>
        <dbReference type="SAM" id="MobiDB-lite"/>
    </source>
</evidence>
<dbReference type="Proteomes" id="UP000601435">
    <property type="component" value="Unassembled WGS sequence"/>
</dbReference>
<protein>
    <submittedName>
        <fullName evidence="21">Cnot3 protein</fullName>
    </submittedName>
</protein>
<evidence type="ECO:0000256" key="14">
    <source>
        <dbReference type="ARBA" id="ARBA00023242"/>
    </source>
</evidence>
<dbReference type="GO" id="GO:0005634">
    <property type="term" value="C:nucleus"/>
    <property type="evidence" value="ECO:0007669"/>
    <property type="project" value="UniProtKB-SubCell"/>
</dbReference>
<evidence type="ECO:0000259" key="19">
    <source>
        <dbReference type="PROSITE" id="PS50002"/>
    </source>
</evidence>
<dbReference type="EMBL" id="CAJNJA010005116">
    <property type="protein sequence ID" value="CAE7183374.1"/>
    <property type="molecule type" value="Genomic_DNA"/>
</dbReference>
<evidence type="ECO:0000256" key="8">
    <source>
        <dbReference type="ARBA" id="ARBA00022723"/>
    </source>
</evidence>
<dbReference type="GO" id="GO:0005737">
    <property type="term" value="C:cytoplasm"/>
    <property type="evidence" value="ECO:0007669"/>
    <property type="project" value="UniProtKB-SubCell"/>
</dbReference>
<evidence type="ECO:0000256" key="11">
    <source>
        <dbReference type="ARBA" id="ARBA00022843"/>
    </source>
</evidence>
<feature type="compositionally biased region" description="Polar residues" evidence="18">
    <location>
        <begin position="798"/>
        <end position="807"/>
    </location>
</feature>
<keyword evidence="22" id="KW-1185">Reference proteome</keyword>
<keyword evidence="9 15" id="KW-0863">Zinc-finger</keyword>
<keyword evidence="13" id="KW-0804">Transcription</keyword>
<feature type="region of interest" description="Disordered" evidence="18">
    <location>
        <begin position="765"/>
        <end position="807"/>
    </location>
</feature>
<sequence>MAAPAARKLAKDIEVVLKKAHEGCEEFDEFWDQIATAQGSQKERLGEELKKCINKQQRLRSQMRDWLGSPQVPAPLKDKLEEARKRIESDMARFKDFEREFKTKAFSYTGLAKTDELDLEEAEKVKSQDWLAQTIQSLKDQLDQFEADLELLQGKRSLNSDEKSRLPKLQTAQDRTRWHIKKLEQLLRAVSNDAVEISDLAVVRDSIDCYVEAGEDSDGVHDETLYDYFDLADYEEKVAPARSGENDSKDDSPAGSKEESHKKQKEKDKKKKEDKKAKAKAEKKVQSAGIMSKSGIARAWPLLFPEVGKTLIEGNGHGHGTAPFRKAEATQQLQPVAVPGPVEVKQLELDEASEGPGGRGTGTPELREHARAFQEQLVQEAEEFICKICQIYVVGCVPKLTTCSHIFCGDCIATWFNQHPDTQTWAQRAKAAGPDRCVPCPVCKKSLNENHDLSPVCSNTQRSENVLLWRMLSQKRIVCQNNPKVRGETGRCDWIGEYCNYQKHIDICKNVPLAEAGYPAEDGKASPFSSEGPMRASCAVKAVGDVTSRPTTPAPKQAGGGSHREREAFGADVLEAAAPTKTSVPAQAMATAPAMVPNGTNSAPLAPCAPSAPPSGVRPTAQGVAPVPAVPSPALRPEVVRVQTRSEYDIGVGASPAPAAQQSVQPQMQMQQPRRDVLFTGRAVGNFEATGPTMVPVRQGDLIEVLETDPSGWTFARNTSGSSSTGWVPTWIVPPPIEPAQAQRPVPEVQQALQTRQVQAVQAQAQAQPVQRETRERDVPQRQENRTEARGLARALQPFTSGSDSQMTLNTSDYVEIVERHHTGWTFGRKVDAVGTAVSEGWFPDWVCNPKP</sequence>
<dbReference type="InterPro" id="IPR036028">
    <property type="entry name" value="SH3-like_dom_sf"/>
</dbReference>
<dbReference type="Gene3D" id="2.30.30.40">
    <property type="entry name" value="SH3 Domains"/>
    <property type="match status" value="2"/>
</dbReference>
<evidence type="ECO:0000256" key="7">
    <source>
        <dbReference type="ARBA" id="ARBA00022491"/>
    </source>
</evidence>
<keyword evidence="11" id="KW-0832">Ubl conjugation</keyword>
<evidence type="ECO:0000256" key="1">
    <source>
        <dbReference type="ARBA" id="ARBA00004123"/>
    </source>
</evidence>
<dbReference type="PROSITE" id="PS50002">
    <property type="entry name" value="SH3"/>
    <property type="match status" value="1"/>
</dbReference>
<name>A0A812IVU3_9DINO</name>
<organism evidence="21 22">
    <name type="scientific">Symbiodinium necroappetens</name>
    <dbReference type="NCBI Taxonomy" id="1628268"/>
    <lineage>
        <taxon>Eukaryota</taxon>
        <taxon>Sar</taxon>
        <taxon>Alveolata</taxon>
        <taxon>Dinophyceae</taxon>
        <taxon>Suessiales</taxon>
        <taxon>Symbiodiniaceae</taxon>
        <taxon>Symbiodinium</taxon>
    </lineage>
</organism>
<evidence type="ECO:0000256" key="16">
    <source>
        <dbReference type="PROSITE-ProRule" id="PRU00192"/>
    </source>
</evidence>
<dbReference type="GO" id="GO:0006355">
    <property type="term" value="P:regulation of DNA-templated transcription"/>
    <property type="evidence" value="ECO:0007669"/>
    <property type="project" value="InterPro"/>
</dbReference>
<feature type="region of interest" description="Disordered" evidence="18">
    <location>
        <begin position="605"/>
        <end position="629"/>
    </location>
</feature>
<evidence type="ECO:0000256" key="5">
    <source>
        <dbReference type="ARBA" id="ARBA00022443"/>
    </source>
</evidence>
<evidence type="ECO:0000256" key="9">
    <source>
        <dbReference type="ARBA" id="ARBA00022771"/>
    </source>
</evidence>
<keyword evidence="12" id="KW-0805">Transcription regulation</keyword>
<keyword evidence="10" id="KW-0862">Zinc</keyword>
<evidence type="ECO:0000313" key="22">
    <source>
        <dbReference type="Proteomes" id="UP000601435"/>
    </source>
</evidence>
<feature type="domain" description="SH3" evidence="19">
    <location>
        <begin position="676"/>
        <end position="738"/>
    </location>
</feature>
<dbReference type="InterPro" id="IPR040168">
    <property type="entry name" value="Not2/3/5"/>
</dbReference>
<evidence type="ECO:0000256" key="17">
    <source>
        <dbReference type="SAM" id="Coils"/>
    </source>
</evidence>
<evidence type="ECO:0000256" key="15">
    <source>
        <dbReference type="PROSITE-ProRule" id="PRU00175"/>
    </source>
</evidence>
<dbReference type="InterPro" id="IPR017907">
    <property type="entry name" value="Znf_RING_CS"/>
</dbReference>
<dbReference type="AlphaFoldDB" id="A0A812IVU3"/>
<dbReference type="InterPro" id="IPR013083">
    <property type="entry name" value="Znf_RING/FYVE/PHD"/>
</dbReference>
<keyword evidence="17" id="KW-0175">Coiled coil</keyword>
<dbReference type="PROSITE" id="PS50089">
    <property type="entry name" value="ZF_RING_2"/>
    <property type="match status" value="1"/>
</dbReference>
<evidence type="ECO:0000256" key="4">
    <source>
        <dbReference type="ARBA" id="ARBA00008649"/>
    </source>
</evidence>
<dbReference type="InterPro" id="IPR018957">
    <property type="entry name" value="Znf_C3HC4_RING-type"/>
</dbReference>
<accession>A0A812IVU3</accession>
<feature type="domain" description="RING-type" evidence="20">
    <location>
        <begin position="386"/>
        <end position="444"/>
    </location>
</feature>
<evidence type="ECO:0000256" key="2">
    <source>
        <dbReference type="ARBA" id="ARBA00004496"/>
    </source>
</evidence>
<reference evidence="21" key="1">
    <citation type="submission" date="2021-02" db="EMBL/GenBank/DDBJ databases">
        <authorList>
            <person name="Dougan E. K."/>
            <person name="Rhodes N."/>
            <person name="Thang M."/>
            <person name="Chan C."/>
        </authorList>
    </citation>
    <scope>NUCLEOTIDE SEQUENCE</scope>
</reference>
<feature type="region of interest" description="Disordered" evidence="18">
    <location>
        <begin position="239"/>
        <end position="288"/>
    </location>
</feature>
<evidence type="ECO:0000259" key="20">
    <source>
        <dbReference type="PROSITE" id="PS50089"/>
    </source>
</evidence>
<dbReference type="Pfam" id="PF04065">
    <property type="entry name" value="Not3"/>
    <property type="match status" value="1"/>
</dbReference>